<dbReference type="NCBIfam" id="TIGR00481">
    <property type="entry name" value="YbhB/YbcL family Raf kinase inhibitor-like protein"/>
    <property type="match status" value="1"/>
</dbReference>
<dbReference type="InterPro" id="IPR005247">
    <property type="entry name" value="YbhB_YbcL/LppC-like"/>
</dbReference>
<protein>
    <recommendedName>
        <fullName evidence="3">Phospholipid-binding protein, PBP family</fullName>
    </recommendedName>
</protein>
<dbReference type="Proteomes" id="UP000199048">
    <property type="component" value="Unassembled WGS sequence"/>
</dbReference>
<dbReference type="STRING" id="582667.SAMN05192568_100849"/>
<proteinExistence type="predicted"/>
<keyword evidence="2" id="KW-1185">Reference proteome</keyword>
<sequence length="190" mass="19572">MLEKIPSAVGEALSGLKAGMEKTAYHAVFADIPETLTLTSPAFADGGEIPARFTADGPGTSPPLAWSGLPTQTAALVLLVEDAGSPTPQPLVHLIVWNLPLTPDSLDEGALPSPGRPLPGPSLGKNSFLRPEWLPPDPPSGHGSHAYLFQLYALASAVDLPESPGRGAVLDAMRGQVIGKGGLVGTYARA</sequence>
<name>A0A1I4JGR6_9HYPH</name>
<dbReference type="InterPro" id="IPR008914">
    <property type="entry name" value="PEBP"/>
</dbReference>
<reference evidence="2" key="1">
    <citation type="submission" date="2016-10" db="EMBL/GenBank/DDBJ databases">
        <authorList>
            <person name="Varghese N."/>
            <person name="Submissions S."/>
        </authorList>
    </citation>
    <scope>NUCLEOTIDE SEQUENCE [LARGE SCALE GENOMIC DNA]</scope>
    <source>
        <strain evidence="2">BL36</strain>
    </source>
</reference>
<evidence type="ECO:0000313" key="1">
    <source>
        <dbReference type="EMBL" id="SFL65760.1"/>
    </source>
</evidence>
<dbReference type="AlphaFoldDB" id="A0A1I4JGR6"/>
<dbReference type="OrthoDB" id="9797506at2"/>
<organism evidence="1 2">
    <name type="scientific">Methylobacterium pseudosasicola</name>
    <dbReference type="NCBI Taxonomy" id="582667"/>
    <lineage>
        <taxon>Bacteria</taxon>
        <taxon>Pseudomonadati</taxon>
        <taxon>Pseudomonadota</taxon>
        <taxon>Alphaproteobacteria</taxon>
        <taxon>Hyphomicrobiales</taxon>
        <taxon>Methylobacteriaceae</taxon>
        <taxon>Methylobacterium</taxon>
    </lineage>
</organism>
<evidence type="ECO:0008006" key="3">
    <source>
        <dbReference type="Google" id="ProtNLM"/>
    </source>
</evidence>
<dbReference type="InterPro" id="IPR036610">
    <property type="entry name" value="PEBP-like_sf"/>
</dbReference>
<dbReference type="Gene3D" id="3.90.280.10">
    <property type="entry name" value="PEBP-like"/>
    <property type="match status" value="1"/>
</dbReference>
<accession>A0A1I4JGR6</accession>
<dbReference type="CDD" id="cd00865">
    <property type="entry name" value="PEBP_bact_arch"/>
    <property type="match status" value="1"/>
</dbReference>
<dbReference type="PANTHER" id="PTHR30289:SF1">
    <property type="entry name" value="PEBP (PHOSPHATIDYLETHANOLAMINE-BINDING PROTEIN) FAMILY PROTEIN"/>
    <property type="match status" value="1"/>
</dbReference>
<dbReference type="PANTHER" id="PTHR30289">
    <property type="entry name" value="UNCHARACTERIZED PROTEIN YBCL-RELATED"/>
    <property type="match status" value="1"/>
</dbReference>
<evidence type="ECO:0000313" key="2">
    <source>
        <dbReference type="Proteomes" id="UP000199048"/>
    </source>
</evidence>
<dbReference type="RefSeq" id="WP_092039606.1">
    <property type="nucleotide sequence ID" value="NZ_FOTK01000008.1"/>
</dbReference>
<dbReference type="Pfam" id="PF01161">
    <property type="entry name" value="PBP"/>
    <property type="match status" value="1"/>
</dbReference>
<dbReference type="EMBL" id="FOTK01000008">
    <property type="protein sequence ID" value="SFL65760.1"/>
    <property type="molecule type" value="Genomic_DNA"/>
</dbReference>
<dbReference type="SUPFAM" id="SSF49777">
    <property type="entry name" value="PEBP-like"/>
    <property type="match status" value="1"/>
</dbReference>
<gene>
    <name evidence="1" type="ORF">SAMN05192568_100849</name>
</gene>